<feature type="transmembrane region" description="Helical" evidence="1">
    <location>
        <begin position="20"/>
        <end position="40"/>
    </location>
</feature>
<reference evidence="2 3" key="1">
    <citation type="submission" date="2018-09" db="EMBL/GenBank/DDBJ databases">
        <title>Murine metabolic-syndrome-specific gut microbial biobank.</title>
        <authorList>
            <person name="Liu C."/>
        </authorList>
    </citation>
    <scope>NUCLEOTIDE SEQUENCE [LARGE SCALE GENOMIC DNA]</scope>
    <source>
        <strain evidence="2 3">0.1xD8-82</strain>
    </source>
</reference>
<dbReference type="InterPro" id="IPR010898">
    <property type="entry name" value="Hpre_diP_synth_I"/>
</dbReference>
<keyword evidence="3" id="KW-1185">Reference proteome</keyword>
<dbReference type="EMBL" id="RAYQ01000004">
    <property type="protein sequence ID" value="RKI92816.1"/>
    <property type="molecule type" value="Genomic_DNA"/>
</dbReference>
<feature type="transmembrane region" description="Helical" evidence="1">
    <location>
        <begin position="82"/>
        <end position="110"/>
    </location>
</feature>
<dbReference type="OrthoDB" id="9799095at2"/>
<sequence length="186" mass="19858">MQLPTENEKDHNSGSARHPYVSKTAYLGLLLAFALILSYIEILIPLQIGIPGVKLGLANLAVVLCLYLFGWKESLFLTMGKALLSGLMFGNLFMILYSLSGSFLSALVMAGLNRSWSFHVPAVSAAGGVAHNMGQLLVAAFAVKTYGVFYYMPVLIIAGLITGFLNGIVAVVVLPYIQTITAKGTA</sequence>
<dbReference type="PIRSF" id="PIRSF027391">
    <property type="entry name" value="Hpre_diP_synt_I"/>
    <property type="match status" value="1"/>
</dbReference>
<feature type="transmembrane region" description="Helical" evidence="1">
    <location>
        <begin position="149"/>
        <end position="177"/>
    </location>
</feature>
<protein>
    <submittedName>
        <fullName evidence="2">Gx transporter family protein</fullName>
    </submittedName>
</protein>
<keyword evidence="1" id="KW-1133">Transmembrane helix</keyword>
<feature type="transmembrane region" description="Helical" evidence="1">
    <location>
        <begin position="122"/>
        <end position="143"/>
    </location>
</feature>
<organism evidence="2 3">
    <name type="scientific">Parablautia intestinalis</name>
    <dbReference type="NCBI Taxonomy" id="2320100"/>
    <lineage>
        <taxon>Bacteria</taxon>
        <taxon>Bacillati</taxon>
        <taxon>Bacillota</taxon>
        <taxon>Clostridia</taxon>
        <taxon>Lachnospirales</taxon>
        <taxon>Lachnospiraceae</taxon>
        <taxon>Parablautia</taxon>
    </lineage>
</organism>
<dbReference type="Pfam" id="PF07456">
    <property type="entry name" value="Hpre_diP_synt_I"/>
    <property type="match status" value="1"/>
</dbReference>
<evidence type="ECO:0000313" key="2">
    <source>
        <dbReference type="EMBL" id="RKI92816.1"/>
    </source>
</evidence>
<keyword evidence="1" id="KW-0812">Transmembrane</keyword>
<name>A0A3A9B066_9FIRM</name>
<feature type="transmembrane region" description="Helical" evidence="1">
    <location>
        <begin position="52"/>
        <end position="70"/>
    </location>
</feature>
<evidence type="ECO:0000256" key="1">
    <source>
        <dbReference type="SAM" id="Phobius"/>
    </source>
</evidence>
<dbReference type="RefSeq" id="WP_120467679.1">
    <property type="nucleotide sequence ID" value="NZ_RAYQ01000004.1"/>
</dbReference>
<evidence type="ECO:0000313" key="3">
    <source>
        <dbReference type="Proteomes" id="UP000280696"/>
    </source>
</evidence>
<accession>A0A3A9B066</accession>
<dbReference type="AlphaFoldDB" id="A0A3A9B066"/>
<dbReference type="Gene3D" id="1.10.1760.20">
    <property type="match status" value="1"/>
</dbReference>
<proteinExistence type="predicted"/>
<dbReference type="Proteomes" id="UP000280696">
    <property type="component" value="Unassembled WGS sequence"/>
</dbReference>
<dbReference type="InterPro" id="IPR014535">
    <property type="entry name" value="Hpre_diP_synt_I"/>
</dbReference>
<comment type="caution">
    <text evidence="2">The sequence shown here is derived from an EMBL/GenBank/DDBJ whole genome shotgun (WGS) entry which is preliminary data.</text>
</comment>
<keyword evidence="1" id="KW-0472">Membrane</keyword>
<gene>
    <name evidence="2" type="ORF">D7V94_05720</name>
</gene>